<keyword evidence="2" id="KW-1185">Reference proteome</keyword>
<evidence type="ECO:0000313" key="2">
    <source>
        <dbReference type="Proteomes" id="UP000507470"/>
    </source>
</evidence>
<evidence type="ECO:0000313" key="1">
    <source>
        <dbReference type="EMBL" id="CAC5424247.1"/>
    </source>
</evidence>
<gene>
    <name evidence="1" type="ORF">MCOR_56171</name>
</gene>
<protein>
    <recommendedName>
        <fullName evidence="3">Retrotransposon gag domain-containing protein</fullName>
    </recommendedName>
</protein>
<reference evidence="1 2" key="1">
    <citation type="submission" date="2020-06" db="EMBL/GenBank/DDBJ databases">
        <authorList>
            <person name="Li R."/>
            <person name="Bekaert M."/>
        </authorList>
    </citation>
    <scope>NUCLEOTIDE SEQUENCE [LARGE SCALE GENOMIC DNA]</scope>
    <source>
        <strain evidence="2">wild</strain>
    </source>
</reference>
<accession>A0A6J8EUM7</accession>
<sequence length="157" mass="18542">MTIFDEIKSTSWESFIYQSDRTATRRRWSNRRKIGRLLDCLKDTALEYARKVNKDDDYESLKKKLKRRFSKKPEPVTARRQLQYVKQQENESLEDFSHQVYVIAMDGYDKCDSQALKDISIEAFLRGCKGKRGSYESYGEKSYIFVKSSKVCKDFLG</sequence>
<organism evidence="1 2">
    <name type="scientific">Mytilus coruscus</name>
    <name type="common">Sea mussel</name>
    <dbReference type="NCBI Taxonomy" id="42192"/>
    <lineage>
        <taxon>Eukaryota</taxon>
        <taxon>Metazoa</taxon>
        <taxon>Spiralia</taxon>
        <taxon>Lophotrochozoa</taxon>
        <taxon>Mollusca</taxon>
        <taxon>Bivalvia</taxon>
        <taxon>Autobranchia</taxon>
        <taxon>Pteriomorphia</taxon>
        <taxon>Mytilida</taxon>
        <taxon>Mytiloidea</taxon>
        <taxon>Mytilidae</taxon>
        <taxon>Mytilinae</taxon>
        <taxon>Mytilus</taxon>
    </lineage>
</organism>
<dbReference type="EMBL" id="CACVKT020009986">
    <property type="protein sequence ID" value="CAC5424247.1"/>
    <property type="molecule type" value="Genomic_DNA"/>
</dbReference>
<name>A0A6J8EUM7_MYTCO</name>
<dbReference type="OrthoDB" id="6133082at2759"/>
<dbReference type="AlphaFoldDB" id="A0A6J8EUM7"/>
<proteinExistence type="predicted"/>
<evidence type="ECO:0008006" key="3">
    <source>
        <dbReference type="Google" id="ProtNLM"/>
    </source>
</evidence>
<dbReference type="Proteomes" id="UP000507470">
    <property type="component" value="Unassembled WGS sequence"/>
</dbReference>